<dbReference type="InterPro" id="IPR011990">
    <property type="entry name" value="TPR-like_helical_dom_sf"/>
</dbReference>
<evidence type="ECO:0000256" key="2">
    <source>
        <dbReference type="ARBA" id="ARBA00006275"/>
    </source>
</evidence>
<evidence type="ECO:0000313" key="10">
    <source>
        <dbReference type="Proteomes" id="UP000190166"/>
    </source>
</evidence>
<dbReference type="CDD" id="cd08977">
    <property type="entry name" value="SusD"/>
    <property type="match status" value="1"/>
</dbReference>
<evidence type="ECO:0000259" key="7">
    <source>
        <dbReference type="Pfam" id="PF07980"/>
    </source>
</evidence>
<keyword evidence="5" id="KW-0998">Cell outer membrane</keyword>
<reference evidence="10" key="1">
    <citation type="submission" date="2017-02" db="EMBL/GenBank/DDBJ databases">
        <authorList>
            <person name="Varghese N."/>
            <person name="Submissions S."/>
        </authorList>
    </citation>
    <scope>NUCLEOTIDE SEQUENCE [LARGE SCALE GENOMIC DNA]</scope>
    <source>
        <strain evidence="10">DSM 18108</strain>
    </source>
</reference>
<evidence type="ECO:0000256" key="5">
    <source>
        <dbReference type="ARBA" id="ARBA00023237"/>
    </source>
</evidence>
<evidence type="ECO:0000256" key="1">
    <source>
        <dbReference type="ARBA" id="ARBA00004442"/>
    </source>
</evidence>
<dbReference type="Pfam" id="PF07980">
    <property type="entry name" value="SusD_RagB"/>
    <property type="match status" value="1"/>
</dbReference>
<comment type="subcellular location">
    <subcellularLocation>
        <location evidence="1">Cell outer membrane</location>
    </subcellularLocation>
</comment>
<organism evidence="9 10">
    <name type="scientific">Chitinophaga ginsengisegetis</name>
    <dbReference type="NCBI Taxonomy" id="393003"/>
    <lineage>
        <taxon>Bacteria</taxon>
        <taxon>Pseudomonadati</taxon>
        <taxon>Bacteroidota</taxon>
        <taxon>Chitinophagia</taxon>
        <taxon>Chitinophagales</taxon>
        <taxon>Chitinophagaceae</taxon>
        <taxon>Chitinophaga</taxon>
    </lineage>
</organism>
<dbReference type="Proteomes" id="UP000190166">
    <property type="component" value="Unassembled WGS sequence"/>
</dbReference>
<proteinExistence type="inferred from homology"/>
<evidence type="ECO:0000256" key="3">
    <source>
        <dbReference type="ARBA" id="ARBA00022729"/>
    </source>
</evidence>
<dbReference type="SUPFAM" id="SSF48452">
    <property type="entry name" value="TPR-like"/>
    <property type="match status" value="1"/>
</dbReference>
<gene>
    <name evidence="9" type="ORF">SAMN05660461_0313</name>
</gene>
<keyword evidence="4" id="KW-0472">Membrane</keyword>
<evidence type="ECO:0000256" key="6">
    <source>
        <dbReference type="SAM" id="SignalP"/>
    </source>
</evidence>
<dbReference type="GO" id="GO:0009279">
    <property type="term" value="C:cell outer membrane"/>
    <property type="evidence" value="ECO:0007669"/>
    <property type="project" value="UniProtKB-SubCell"/>
</dbReference>
<evidence type="ECO:0000259" key="8">
    <source>
        <dbReference type="Pfam" id="PF14322"/>
    </source>
</evidence>
<dbReference type="InterPro" id="IPR033985">
    <property type="entry name" value="SusD-like_N"/>
</dbReference>
<protein>
    <submittedName>
        <fullName evidence="9">Starch-binding associating with outer membrane</fullName>
    </submittedName>
</protein>
<comment type="similarity">
    <text evidence="2">Belongs to the SusD family.</text>
</comment>
<dbReference type="RefSeq" id="WP_079467660.1">
    <property type="nucleotide sequence ID" value="NZ_FUZZ01000001.1"/>
</dbReference>
<evidence type="ECO:0000313" key="9">
    <source>
        <dbReference type="EMBL" id="SKC95262.1"/>
    </source>
</evidence>
<name>A0A1T5N439_9BACT</name>
<dbReference type="STRING" id="393003.SAMN05660461_0313"/>
<dbReference type="PROSITE" id="PS51257">
    <property type="entry name" value="PROKAR_LIPOPROTEIN"/>
    <property type="match status" value="1"/>
</dbReference>
<dbReference type="EMBL" id="FUZZ01000001">
    <property type="protein sequence ID" value="SKC95262.1"/>
    <property type="molecule type" value="Genomic_DNA"/>
</dbReference>
<accession>A0A1T5N439</accession>
<feature type="domain" description="RagB/SusD" evidence="7">
    <location>
        <begin position="313"/>
        <end position="454"/>
    </location>
</feature>
<keyword evidence="3 6" id="KW-0732">Signal</keyword>
<dbReference type="InterPro" id="IPR012944">
    <property type="entry name" value="SusD_RagB_dom"/>
</dbReference>
<keyword evidence="10" id="KW-1185">Reference proteome</keyword>
<sequence length="455" mass="50406">MTMNFRYKFLLATLMLGVSCNKFVDVALPNSQISTAAAFADDEKANSSMRGVYASTQNVWGSGPFSGMLSSCLGIASDELKCVTYNDDNQAFVDNNLTASSSGVNTIWAGLYNMLYQVNVLLENVAAAPGVSAPVKRQLLGEGHFLRAYCYFYLVNSFGDVPMPVTSDYRTNALLARLPVDKVYDLILNDLAYAQENAGTVFTEAGKRIRANKWTATALLARVQLYRKNWAEAEKQATAVIAAGPYAIDSLKNVFLLTSQEAIFQFANAGTNNYTMEGSRMTGSLTNPVFRFTTWLAGSFEAGDLRLSAWTLKASNGDTAYYKYKALNNGSNEAVVMFRLAEQYLIRAEARAQQNKLADAIADIDVIRKRAGIPLLADVNPGIAKEALLQMIYKERMTELFGEQGHRWFDVKRTGQADALYSIRKTRWRKEAILLPIPLGDRQKNPNLTQNEGYE</sequence>
<feature type="domain" description="SusD-like N-terminal" evidence="8">
    <location>
        <begin position="81"/>
        <end position="225"/>
    </location>
</feature>
<dbReference type="AlphaFoldDB" id="A0A1T5N439"/>
<feature type="signal peptide" evidence="6">
    <location>
        <begin position="1"/>
        <end position="24"/>
    </location>
</feature>
<evidence type="ECO:0000256" key="4">
    <source>
        <dbReference type="ARBA" id="ARBA00023136"/>
    </source>
</evidence>
<feature type="chain" id="PRO_5012391608" evidence="6">
    <location>
        <begin position="25"/>
        <end position="455"/>
    </location>
</feature>
<dbReference type="Gene3D" id="1.25.40.390">
    <property type="match status" value="1"/>
</dbReference>
<dbReference type="Pfam" id="PF14322">
    <property type="entry name" value="SusD-like_3"/>
    <property type="match status" value="1"/>
</dbReference>